<dbReference type="KEGG" id="sclf:BB341_14885"/>
<dbReference type="RefSeq" id="WP_003956891.1">
    <property type="nucleotide sequence ID" value="NZ_CM000913.1"/>
</dbReference>
<dbReference type="PANTHER" id="PTHR43689">
    <property type="entry name" value="HYDROLASE"/>
    <property type="match status" value="1"/>
</dbReference>
<dbReference type="Pfam" id="PF00561">
    <property type="entry name" value="Abhydrolase_1"/>
    <property type="match status" value="1"/>
</dbReference>
<dbReference type="OrthoDB" id="9796770at2"/>
<keyword evidence="2" id="KW-0378">Hydrolase</keyword>
<dbReference type="SUPFAM" id="SSF53474">
    <property type="entry name" value="alpha/beta-Hydrolases"/>
    <property type="match status" value="1"/>
</dbReference>
<dbReference type="Gene3D" id="3.40.50.1820">
    <property type="entry name" value="alpha/beta hydrolase"/>
    <property type="match status" value="1"/>
</dbReference>
<organism evidence="2 3">
    <name type="scientific">Streptomyces clavuligerus</name>
    <dbReference type="NCBI Taxonomy" id="1901"/>
    <lineage>
        <taxon>Bacteria</taxon>
        <taxon>Bacillati</taxon>
        <taxon>Actinomycetota</taxon>
        <taxon>Actinomycetes</taxon>
        <taxon>Kitasatosporales</taxon>
        <taxon>Streptomycetaceae</taxon>
        <taxon>Streptomyces</taxon>
    </lineage>
</organism>
<sequence>MSAPGDAFPEPEELRTVEVNGVSLTYREIGRGEPVVFVHGDLSDLRTWERQLPAVGAAYRAISYSRRYARPNADILPGTLNPMGPHVGDLLAFLDRVGAAPAHLVGNSWGAFICLLAAMRRPGAVRTLVLEEPPVVPLYLSDPPRVAELRLLAGRPAVLLDLLRFRTGTVLPAGRAFREGRDDKGMRIFLRGVLDAKAYAGVARERVPQMRENLSALKAGLFRAGFPAVDPEEVRALRIPVLLATGVHSARVLHRLVDRLAELLPNTERVDILRASHLMHEENPSALNGAVLDFIGRHRDG</sequence>
<dbReference type="STRING" id="1901.BB341_14885"/>
<accession>B5GY76</accession>
<dbReference type="GeneID" id="93730722"/>
<dbReference type="InterPro" id="IPR029058">
    <property type="entry name" value="AB_hydrolase_fold"/>
</dbReference>
<proteinExistence type="predicted"/>
<evidence type="ECO:0000313" key="3">
    <source>
        <dbReference type="Proteomes" id="UP000002357"/>
    </source>
</evidence>
<dbReference type="GO" id="GO:0016787">
    <property type="term" value="F:hydrolase activity"/>
    <property type="evidence" value="ECO:0007669"/>
    <property type="project" value="UniProtKB-KW"/>
</dbReference>
<gene>
    <name evidence="2" type="ORF">SCLAV_2726</name>
</gene>
<name>B5GY76_STRCL</name>
<dbReference type="Proteomes" id="UP000002357">
    <property type="component" value="Chromosome"/>
</dbReference>
<dbReference type="PANTHER" id="PTHR43689:SF8">
    <property type="entry name" value="ALPHA_BETA-HYDROLASES SUPERFAMILY PROTEIN"/>
    <property type="match status" value="1"/>
</dbReference>
<dbReference type="AlphaFoldDB" id="B5GY76"/>
<dbReference type="eggNOG" id="COG0596">
    <property type="taxonomic scope" value="Bacteria"/>
</dbReference>
<keyword evidence="3" id="KW-1185">Reference proteome</keyword>
<evidence type="ECO:0000313" key="2">
    <source>
        <dbReference type="EMBL" id="EFG07798.1"/>
    </source>
</evidence>
<evidence type="ECO:0000259" key="1">
    <source>
        <dbReference type="Pfam" id="PF00561"/>
    </source>
</evidence>
<reference evidence="2 3" key="1">
    <citation type="journal article" date="2010" name="Genome Biol. Evol.">
        <title>The sequence of a 1.8-mb bacterial linear plasmid reveals a rich evolutionary reservoir of secondary metabolic pathways.</title>
        <authorList>
            <person name="Medema M.H."/>
            <person name="Trefzer A."/>
            <person name="Kovalchuk A."/>
            <person name="van den Berg M."/>
            <person name="Mueller U."/>
            <person name="Heijne W."/>
            <person name="Wu L."/>
            <person name="Alam M.T."/>
            <person name="Ronning C.M."/>
            <person name="Nierman W.C."/>
            <person name="Bovenberg R.A.L."/>
            <person name="Breitling R."/>
            <person name="Takano E."/>
        </authorList>
    </citation>
    <scope>NUCLEOTIDE SEQUENCE [LARGE SCALE GENOMIC DNA]</scope>
    <source>
        <strain evidence="3">ATCC 27064 / DSM 738 / JCM 4710 / NBRC 13307 / NCIMB 12785 / NRRL 3585 / VKM Ac-602</strain>
    </source>
</reference>
<feature type="domain" description="AB hydrolase-1" evidence="1">
    <location>
        <begin position="34"/>
        <end position="284"/>
    </location>
</feature>
<dbReference type="EMBL" id="CM000913">
    <property type="protein sequence ID" value="EFG07798.1"/>
    <property type="molecule type" value="Genomic_DNA"/>
</dbReference>
<dbReference type="InterPro" id="IPR000073">
    <property type="entry name" value="AB_hydrolase_1"/>
</dbReference>
<dbReference type="ESTHER" id="strcl-b5gy76">
    <property type="family name" value="6_AlphaBeta_hydrolase"/>
</dbReference>
<protein>
    <submittedName>
        <fullName evidence="2">Alpha/beta hydrolase</fullName>
    </submittedName>
</protein>